<protein>
    <submittedName>
        <fullName evidence="2">Chemotaxis protein CheW</fullName>
    </submittedName>
</protein>
<feature type="domain" description="CheW-like" evidence="1">
    <location>
        <begin position="4"/>
        <end position="144"/>
    </location>
</feature>
<dbReference type="PANTHER" id="PTHR22617:SF23">
    <property type="entry name" value="CHEMOTAXIS PROTEIN CHEW"/>
    <property type="match status" value="1"/>
</dbReference>
<evidence type="ECO:0000259" key="1">
    <source>
        <dbReference type="PROSITE" id="PS50851"/>
    </source>
</evidence>
<dbReference type="GO" id="GO:0006935">
    <property type="term" value="P:chemotaxis"/>
    <property type="evidence" value="ECO:0007669"/>
    <property type="project" value="InterPro"/>
</dbReference>
<comment type="caution">
    <text evidence="2">The sequence shown here is derived from an EMBL/GenBank/DDBJ whole genome shotgun (WGS) entry which is preliminary data.</text>
</comment>
<accession>A0A0R3JRC3</accession>
<sequence>MSTENKIVIFKLDNEEFAADISQVERILSYIEPTKIPESPDYVLGVINYQNNIIPIIDLRKRFGLPNRDETKDKKIIVVRFENKNIGLVVDNVSEVLDIDTKNMEESPDLIRGKENKYLSNIIKLQNRIIMMINTEKIISKEEIAELEI</sequence>
<dbReference type="AlphaFoldDB" id="A0A0R3JRC3"/>
<dbReference type="InterPro" id="IPR039315">
    <property type="entry name" value="CheW"/>
</dbReference>
<proteinExistence type="predicted"/>
<dbReference type="InterPro" id="IPR036061">
    <property type="entry name" value="CheW-like_dom_sf"/>
</dbReference>
<dbReference type="PATRIC" id="fig|908809.3.peg.2217"/>
<dbReference type="Pfam" id="PF01584">
    <property type="entry name" value="CheW"/>
    <property type="match status" value="1"/>
</dbReference>
<dbReference type="EMBL" id="LKHP01000018">
    <property type="protein sequence ID" value="KRQ86001.1"/>
    <property type="molecule type" value="Genomic_DNA"/>
</dbReference>
<dbReference type="Proteomes" id="UP000052015">
    <property type="component" value="Unassembled WGS sequence"/>
</dbReference>
<dbReference type="GO" id="GO:0007165">
    <property type="term" value="P:signal transduction"/>
    <property type="evidence" value="ECO:0007669"/>
    <property type="project" value="InterPro"/>
</dbReference>
<dbReference type="Gene3D" id="2.30.30.40">
    <property type="entry name" value="SH3 Domains"/>
    <property type="match status" value="1"/>
</dbReference>
<dbReference type="SUPFAM" id="SSF50341">
    <property type="entry name" value="CheW-like"/>
    <property type="match status" value="1"/>
</dbReference>
<dbReference type="RefSeq" id="WP_057979514.1">
    <property type="nucleotide sequence ID" value="NZ_LKHP01000018.1"/>
</dbReference>
<dbReference type="Gene3D" id="2.40.50.180">
    <property type="entry name" value="CheA-289, Domain 4"/>
    <property type="match status" value="1"/>
</dbReference>
<keyword evidence="3" id="KW-1185">Reference proteome</keyword>
<dbReference type="PANTHER" id="PTHR22617">
    <property type="entry name" value="CHEMOTAXIS SENSOR HISTIDINE KINASE-RELATED"/>
    <property type="match status" value="1"/>
</dbReference>
<dbReference type="STRING" id="908809.ABG79_02229"/>
<name>A0A0R3JRC3_CALMK</name>
<dbReference type="OrthoDB" id="9794382at2"/>
<organism evidence="2 3">
    <name type="scientific">Caloramator mitchellensis</name>
    <dbReference type="NCBI Taxonomy" id="908809"/>
    <lineage>
        <taxon>Bacteria</taxon>
        <taxon>Bacillati</taxon>
        <taxon>Bacillota</taxon>
        <taxon>Clostridia</taxon>
        <taxon>Eubacteriales</taxon>
        <taxon>Clostridiaceae</taxon>
        <taxon>Caloramator</taxon>
    </lineage>
</organism>
<dbReference type="InterPro" id="IPR002545">
    <property type="entry name" value="CheW-lke_dom"/>
</dbReference>
<gene>
    <name evidence="2" type="primary">cheW_2</name>
    <name evidence="2" type="ORF">ABG79_02229</name>
</gene>
<reference evidence="2 3" key="1">
    <citation type="submission" date="2015-09" db="EMBL/GenBank/DDBJ databases">
        <title>Draft genome sequence of a Caloramator mitchellensis, a moderate thermophile from the Great Artesian Basin of Australia.</title>
        <authorList>
            <person name="Patel B.K."/>
        </authorList>
    </citation>
    <scope>NUCLEOTIDE SEQUENCE [LARGE SCALE GENOMIC DNA]</scope>
    <source>
        <strain evidence="2 3">VF08</strain>
    </source>
</reference>
<evidence type="ECO:0000313" key="3">
    <source>
        <dbReference type="Proteomes" id="UP000052015"/>
    </source>
</evidence>
<dbReference type="GO" id="GO:0005829">
    <property type="term" value="C:cytosol"/>
    <property type="evidence" value="ECO:0007669"/>
    <property type="project" value="TreeGrafter"/>
</dbReference>
<dbReference type="PROSITE" id="PS50851">
    <property type="entry name" value="CHEW"/>
    <property type="match status" value="1"/>
</dbReference>
<dbReference type="SMART" id="SM00260">
    <property type="entry name" value="CheW"/>
    <property type="match status" value="1"/>
</dbReference>
<evidence type="ECO:0000313" key="2">
    <source>
        <dbReference type="EMBL" id="KRQ86001.1"/>
    </source>
</evidence>